<dbReference type="InterPro" id="IPR000504">
    <property type="entry name" value="RRM_dom"/>
</dbReference>
<name>A0A9D4UFF7_ADICA</name>
<dbReference type="SUPFAM" id="SSF54928">
    <property type="entry name" value="RNA-binding domain, RBD"/>
    <property type="match status" value="1"/>
</dbReference>
<protein>
    <recommendedName>
        <fullName evidence="6">RRM domain-containing protein</fullName>
    </recommendedName>
</protein>
<evidence type="ECO:0000313" key="7">
    <source>
        <dbReference type="EMBL" id="KAI5066966.1"/>
    </source>
</evidence>
<accession>A0A9D4UFF7</accession>
<dbReference type="PANTHER" id="PTHR23099">
    <property type="entry name" value="TRANSCRIPTIONAL REGULATOR"/>
    <property type="match status" value="1"/>
</dbReference>
<comment type="subcellular location">
    <subcellularLocation>
        <location evidence="1">Nucleus</location>
        <location evidence="1">Nucleolus</location>
    </subcellularLocation>
</comment>
<feature type="region of interest" description="Disordered" evidence="5">
    <location>
        <begin position="346"/>
        <end position="365"/>
    </location>
</feature>
<evidence type="ECO:0000256" key="5">
    <source>
        <dbReference type="SAM" id="MobiDB-lite"/>
    </source>
</evidence>
<feature type="compositionally biased region" description="Basic and acidic residues" evidence="5">
    <location>
        <begin position="104"/>
        <end position="113"/>
    </location>
</feature>
<feature type="region of interest" description="Disordered" evidence="5">
    <location>
        <begin position="104"/>
        <end position="127"/>
    </location>
</feature>
<feature type="domain" description="RRM" evidence="6">
    <location>
        <begin position="17"/>
        <end position="92"/>
    </location>
</feature>
<gene>
    <name evidence="7" type="ORF">GOP47_0017494</name>
</gene>
<dbReference type="GO" id="GO:0005730">
    <property type="term" value="C:nucleolus"/>
    <property type="evidence" value="ECO:0007669"/>
    <property type="project" value="UniProtKB-SubCell"/>
</dbReference>
<evidence type="ECO:0000256" key="2">
    <source>
        <dbReference type="ARBA" id="ARBA00022884"/>
    </source>
</evidence>
<evidence type="ECO:0000256" key="3">
    <source>
        <dbReference type="ARBA" id="ARBA00023242"/>
    </source>
</evidence>
<dbReference type="PANTHER" id="PTHR23099:SF0">
    <property type="entry name" value="GERM CELL NUCLEAR ACIDIC PROTEIN"/>
    <property type="match status" value="1"/>
</dbReference>
<dbReference type="SMART" id="SM00360">
    <property type="entry name" value="RRM"/>
    <property type="match status" value="1"/>
</dbReference>
<evidence type="ECO:0000259" key="6">
    <source>
        <dbReference type="PROSITE" id="PS50102"/>
    </source>
</evidence>
<keyword evidence="8" id="KW-1185">Reference proteome</keyword>
<dbReference type="Proteomes" id="UP000886520">
    <property type="component" value="Chromosome 17"/>
</dbReference>
<proteinExistence type="predicted"/>
<dbReference type="Gene3D" id="3.30.70.330">
    <property type="match status" value="1"/>
</dbReference>
<dbReference type="OrthoDB" id="21643at2759"/>
<organism evidence="7 8">
    <name type="scientific">Adiantum capillus-veneris</name>
    <name type="common">Maidenhair fern</name>
    <dbReference type="NCBI Taxonomy" id="13818"/>
    <lineage>
        <taxon>Eukaryota</taxon>
        <taxon>Viridiplantae</taxon>
        <taxon>Streptophyta</taxon>
        <taxon>Embryophyta</taxon>
        <taxon>Tracheophyta</taxon>
        <taxon>Polypodiopsida</taxon>
        <taxon>Polypodiidae</taxon>
        <taxon>Polypodiales</taxon>
        <taxon>Pteridineae</taxon>
        <taxon>Pteridaceae</taxon>
        <taxon>Vittarioideae</taxon>
        <taxon>Adiantum</taxon>
    </lineage>
</organism>
<evidence type="ECO:0000256" key="1">
    <source>
        <dbReference type="ARBA" id="ARBA00004604"/>
    </source>
</evidence>
<sequence>MQGVDGSLQGGEGSSLVRLHVGGLGPAVISSDLLQTFSRLVHVSSVDVVRSKGRSFAYVTIQAAPHDINRLFSLYNGCMWKGGCLKLEKAREFYMDKLHREWEERDHPQDQNESKLGSASPTRIAPDLKKSSGFNIYFPRLRKVKKIPEKGLGKHKRSFQRVESLPHSLLRLCNCDQECMTTCSYQSLAKKEPSGLDREEFRQHAESVTVKTSRNEAIFQSQLSYSESGKKGNKVFKGQPNGGDEWGSDEVPIFNITGLESNSGRDKNVDEQASHKEEALRKVDRAIHGQRKRRKVEQDSLRGKEDGWHGGIDEGTDQMLQGEELTGFSRNTVGRSWVQKAPWKSLVGGTGQIPFSLGSVLEQAR</sequence>
<dbReference type="CDD" id="cd12226">
    <property type="entry name" value="RRM_NOL8"/>
    <property type="match status" value="1"/>
</dbReference>
<dbReference type="AlphaFoldDB" id="A0A9D4UFF7"/>
<feature type="compositionally biased region" description="Basic and acidic residues" evidence="5">
    <location>
        <begin position="296"/>
        <end position="312"/>
    </location>
</feature>
<feature type="region of interest" description="Disordered" evidence="5">
    <location>
        <begin position="259"/>
        <end position="278"/>
    </location>
</feature>
<dbReference type="InterPro" id="IPR035979">
    <property type="entry name" value="RBD_domain_sf"/>
</dbReference>
<evidence type="ECO:0000256" key="4">
    <source>
        <dbReference type="PROSITE-ProRule" id="PRU00176"/>
    </source>
</evidence>
<keyword evidence="2 4" id="KW-0694">RNA-binding</keyword>
<keyword evidence="3" id="KW-0539">Nucleus</keyword>
<reference evidence="7" key="1">
    <citation type="submission" date="2021-01" db="EMBL/GenBank/DDBJ databases">
        <title>Adiantum capillus-veneris genome.</title>
        <authorList>
            <person name="Fang Y."/>
            <person name="Liao Q."/>
        </authorList>
    </citation>
    <scope>NUCLEOTIDE SEQUENCE</scope>
    <source>
        <strain evidence="7">H3</strain>
        <tissue evidence="7">Leaf</tissue>
    </source>
</reference>
<dbReference type="EMBL" id="JABFUD020000017">
    <property type="protein sequence ID" value="KAI5066966.1"/>
    <property type="molecule type" value="Genomic_DNA"/>
</dbReference>
<dbReference type="GO" id="GO:0003723">
    <property type="term" value="F:RNA binding"/>
    <property type="evidence" value="ECO:0007669"/>
    <property type="project" value="UniProtKB-UniRule"/>
</dbReference>
<dbReference type="InterPro" id="IPR012677">
    <property type="entry name" value="Nucleotide-bd_a/b_plait_sf"/>
</dbReference>
<feature type="compositionally biased region" description="Basic and acidic residues" evidence="5">
    <location>
        <begin position="263"/>
        <end position="278"/>
    </location>
</feature>
<comment type="caution">
    <text evidence="7">The sequence shown here is derived from an EMBL/GenBank/DDBJ whole genome shotgun (WGS) entry which is preliminary data.</text>
</comment>
<dbReference type="InterPro" id="IPR034138">
    <property type="entry name" value="NOP8_RRM"/>
</dbReference>
<feature type="region of interest" description="Disordered" evidence="5">
    <location>
        <begin position="285"/>
        <end position="326"/>
    </location>
</feature>
<evidence type="ECO:0000313" key="8">
    <source>
        <dbReference type="Proteomes" id="UP000886520"/>
    </source>
</evidence>
<dbReference type="PROSITE" id="PS50102">
    <property type="entry name" value="RRM"/>
    <property type="match status" value="1"/>
</dbReference>